<evidence type="ECO:0000256" key="2">
    <source>
        <dbReference type="ARBA" id="ARBA00022679"/>
    </source>
</evidence>
<dbReference type="EC" id="2.3.1.-" evidence="5"/>
<gene>
    <name evidence="5" type="ORF">V6624_01735</name>
</gene>
<evidence type="ECO:0000313" key="5">
    <source>
        <dbReference type="EMBL" id="WXK50357.1"/>
    </source>
</evidence>
<evidence type="ECO:0000256" key="4">
    <source>
        <dbReference type="ARBA" id="ARBA00023315"/>
    </source>
</evidence>
<reference evidence="5 6" key="1">
    <citation type="submission" date="2024-02" db="EMBL/GenBank/DDBJ databases">
        <title>complete genome of Flavobacterium ginsenosidimutans Str. YTB16.</title>
        <authorList>
            <person name="Wang Q."/>
        </authorList>
    </citation>
    <scope>NUCLEOTIDE SEQUENCE [LARGE SCALE GENOMIC DNA]</scope>
    <source>
        <strain evidence="5 6">YTB16</strain>
    </source>
</reference>
<dbReference type="Pfam" id="PF00132">
    <property type="entry name" value="Hexapep"/>
    <property type="match status" value="1"/>
</dbReference>
<evidence type="ECO:0000256" key="3">
    <source>
        <dbReference type="ARBA" id="ARBA00022737"/>
    </source>
</evidence>
<dbReference type="PANTHER" id="PTHR23416">
    <property type="entry name" value="SIALIC ACID SYNTHASE-RELATED"/>
    <property type="match status" value="1"/>
</dbReference>
<keyword evidence="3" id="KW-0677">Repeat</keyword>
<organism evidence="5 6">
    <name type="scientific">Flavobacterium ginsenosidimutans</name>
    <dbReference type="NCBI Taxonomy" id="687844"/>
    <lineage>
        <taxon>Bacteria</taxon>
        <taxon>Pseudomonadati</taxon>
        <taxon>Bacteroidota</taxon>
        <taxon>Flavobacteriia</taxon>
        <taxon>Flavobacteriales</taxon>
        <taxon>Flavobacteriaceae</taxon>
        <taxon>Flavobacterium</taxon>
    </lineage>
</organism>
<protein>
    <submittedName>
        <fullName evidence="5">Acyltransferase</fullName>
        <ecNumber evidence="5">2.3.1.-</ecNumber>
    </submittedName>
</protein>
<dbReference type="GO" id="GO:0016746">
    <property type="term" value="F:acyltransferase activity"/>
    <property type="evidence" value="ECO:0007669"/>
    <property type="project" value="UniProtKB-KW"/>
</dbReference>
<accession>A0ABZ2Q7G1</accession>
<name>A0ABZ2Q7G1_9FLAO</name>
<dbReference type="PANTHER" id="PTHR23416:SF23">
    <property type="entry name" value="ACETYLTRANSFERASE C18B11.09C-RELATED"/>
    <property type="match status" value="1"/>
</dbReference>
<comment type="similarity">
    <text evidence="1">Belongs to the transferase hexapeptide repeat family.</text>
</comment>
<dbReference type="InterPro" id="IPR051159">
    <property type="entry name" value="Hexapeptide_acetyltransf"/>
</dbReference>
<proteinExistence type="inferred from homology"/>
<evidence type="ECO:0000256" key="1">
    <source>
        <dbReference type="ARBA" id="ARBA00007274"/>
    </source>
</evidence>
<sequence>MMQKLNRKIVNLFWKLYCYKVLKAICRKGDNIDIKLPITIVNPKNLTLHSDTYIGPEAWISAHANVEFDSGVIIGPRLKIYTANHNYLNDVAIPYDGVTILKKVTIGKNTWIGGDVIILPGINIGEGVVVGGGSVVTKNIPDHAIVGGNPAQIIKYRDVELYNKLKEEDKIYLKLKTNNKIDFSTKYD</sequence>
<dbReference type="Proteomes" id="UP001447857">
    <property type="component" value="Chromosome"/>
</dbReference>
<dbReference type="CDD" id="cd04647">
    <property type="entry name" value="LbH_MAT_like"/>
    <property type="match status" value="1"/>
</dbReference>
<dbReference type="PROSITE" id="PS00101">
    <property type="entry name" value="HEXAPEP_TRANSFERASES"/>
    <property type="match status" value="1"/>
</dbReference>
<dbReference type="SUPFAM" id="SSF51161">
    <property type="entry name" value="Trimeric LpxA-like enzymes"/>
    <property type="match status" value="1"/>
</dbReference>
<keyword evidence="6" id="KW-1185">Reference proteome</keyword>
<dbReference type="InterPro" id="IPR011004">
    <property type="entry name" value="Trimer_LpxA-like_sf"/>
</dbReference>
<keyword evidence="2 5" id="KW-0808">Transferase</keyword>
<evidence type="ECO:0000313" key="6">
    <source>
        <dbReference type="Proteomes" id="UP001447857"/>
    </source>
</evidence>
<dbReference type="RefSeq" id="WP_239455607.1">
    <property type="nucleotide sequence ID" value="NZ_CP147988.1"/>
</dbReference>
<dbReference type="InterPro" id="IPR018357">
    <property type="entry name" value="Hexapep_transf_CS"/>
</dbReference>
<dbReference type="EMBL" id="CP147988">
    <property type="protein sequence ID" value="WXK50357.1"/>
    <property type="molecule type" value="Genomic_DNA"/>
</dbReference>
<dbReference type="InterPro" id="IPR001451">
    <property type="entry name" value="Hexapep"/>
</dbReference>
<keyword evidence="4 5" id="KW-0012">Acyltransferase</keyword>
<dbReference type="Gene3D" id="2.160.10.10">
    <property type="entry name" value="Hexapeptide repeat proteins"/>
    <property type="match status" value="1"/>
</dbReference>